<gene>
    <name evidence="1" type="ORF">EV182_003918</name>
</gene>
<evidence type="ECO:0000313" key="1">
    <source>
        <dbReference type="EMBL" id="KAJ1678503.1"/>
    </source>
</evidence>
<evidence type="ECO:0000313" key="2">
    <source>
        <dbReference type="Proteomes" id="UP001145114"/>
    </source>
</evidence>
<sequence>MSTKGDLNTAGGCVSAPSSAATSLPASSLSVLIPPYQIGFSDQSPETAPCISHFAFNSTLALATSAAQPPMAVAKLEDGGHCYSAPPTRLTFDDTASDPPVFAAATTQKQLSGMSSTAVINATSNTGSISGNNSFYAQNQQLHQNSAVRAAEPPTISAAEYNALVAATAMANTSTLTQMVPVMSFQNDHHHLANSAVL</sequence>
<dbReference type="Proteomes" id="UP001145114">
    <property type="component" value="Unassembled WGS sequence"/>
</dbReference>
<protein>
    <submittedName>
        <fullName evidence="1">Uncharacterized protein</fullName>
    </submittedName>
</protein>
<feature type="non-terminal residue" evidence="1">
    <location>
        <position position="198"/>
    </location>
</feature>
<accession>A0ACC1HTS9</accession>
<comment type="caution">
    <text evidence="1">The sequence shown here is derived from an EMBL/GenBank/DDBJ whole genome shotgun (WGS) entry which is preliminary data.</text>
</comment>
<organism evidence="1 2">
    <name type="scientific">Spiromyces aspiralis</name>
    <dbReference type="NCBI Taxonomy" id="68401"/>
    <lineage>
        <taxon>Eukaryota</taxon>
        <taxon>Fungi</taxon>
        <taxon>Fungi incertae sedis</taxon>
        <taxon>Zoopagomycota</taxon>
        <taxon>Kickxellomycotina</taxon>
        <taxon>Kickxellomycetes</taxon>
        <taxon>Kickxellales</taxon>
        <taxon>Kickxellaceae</taxon>
        <taxon>Spiromyces</taxon>
    </lineage>
</organism>
<keyword evidence="2" id="KW-1185">Reference proteome</keyword>
<reference evidence="1" key="1">
    <citation type="submission" date="2022-06" db="EMBL/GenBank/DDBJ databases">
        <title>Phylogenomic reconstructions and comparative analyses of Kickxellomycotina fungi.</title>
        <authorList>
            <person name="Reynolds N.K."/>
            <person name="Stajich J.E."/>
            <person name="Barry K."/>
            <person name="Grigoriev I.V."/>
            <person name="Crous P."/>
            <person name="Smith M.E."/>
        </authorList>
    </citation>
    <scope>NUCLEOTIDE SEQUENCE</scope>
    <source>
        <strain evidence="1">RSA 2271</strain>
    </source>
</reference>
<proteinExistence type="predicted"/>
<dbReference type="EMBL" id="JAMZIH010001103">
    <property type="protein sequence ID" value="KAJ1678503.1"/>
    <property type="molecule type" value="Genomic_DNA"/>
</dbReference>
<name>A0ACC1HTS9_9FUNG</name>